<evidence type="ECO:0000256" key="3">
    <source>
        <dbReference type="ARBA" id="ARBA00022576"/>
    </source>
</evidence>
<proteinExistence type="inferred from homology"/>
<gene>
    <name evidence="8" type="ORF">SBA5_550045</name>
</gene>
<dbReference type="InterPro" id="IPR015421">
    <property type="entry name" value="PyrdxlP-dep_Trfase_major"/>
</dbReference>
<dbReference type="Gene3D" id="3.90.1150.10">
    <property type="entry name" value="Aspartate Aminotransferase, domain 1"/>
    <property type="match status" value="1"/>
</dbReference>
<dbReference type="PANTHER" id="PTHR43488">
    <property type="entry name" value="GLUTAMATE-PYRUVATE AMINOTRANSFERASE ALAA"/>
    <property type="match status" value="1"/>
</dbReference>
<dbReference type="InterPro" id="IPR051926">
    <property type="entry name" value="Ala_Aminotransferase"/>
</dbReference>
<protein>
    <recommendedName>
        <fullName evidence="6">alanine transaminase</fullName>
        <ecNumber evidence="6">2.6.1.2</ecNumber>
    </recommendedName>
</protein>
<dbReference type="Proteomes" id="UP000239735">
    <property type="component" value="Unassembled WGS sequence"/>
</dbReference>
<keyword evidence="3 8" id="KW-0032">Aminotransferase</keyword>
<keyword evidence="4 8" id="KW-0808">Transferase</keyword>
<dbReference type="Gene3D" id="3.40.640.10">
    <property type="entry name" value="Type I PLP-dependent aspartate aminotransferase-like (Major domain)"/>
    <property type="match status" value="1"/>
</dbReference>
<evidence type="ECO:0000256" key="5">
    <source>
        <dbReference type="ARBA" id="ARBA00022898"/>
    </source>
</evidence>
<comment type="similarity">
    <text evidence="2">Belongs to the class-I pyridoxal-phosphate-dependent aminotransferase family.</text>
</comment>
<dbReference type="GO" id="GO:0004021">
    <property type="term" value="F:L-alanine:2-oxoglutarate aminotransferase activity"/>
    <property type="evidence" value="ECO:0007669"/>
    <property type="project" value="UniProtKB-EC"/>
</dbReference>
<evidence type="ECO:0000256" key="1">
    <source>
        <dbReference type="ARBA" id="ARBA00001933"/>
    </source>
</evidence>
<accession>A0A2N9LTQ3</accession>
<comment type="cofactor">
    <cofactor evidence="1">
        <name>pyridoxal 5'-phosphate</name>
        <dbReference type="ChEBI" id="CHEBI:597326"/>
    </cofactor>
</comment>
<dbReference type="InterPro" id="IPR004839">
    <property type="entry name" value="Aminotransferase_I/II_large"/>
</dbReference>
<dbReference type="SUPFAM" id="SSF53383">
    <property type="entry name" value="PLP-dependent transferases"/>
    <property type="match status" value="1"/>
</dbReference>
<evidence type="ECO:0000256" key="2">
    <source>
        <dbReference type="ARBA" id="ARBA00007441"/>
    </source>
</evidence>
<dbReference type="InterPro" id="IPR015424">
    <property type="entry name" value="PyrdxlP-dep_Trfase"/>
</dbReference>
<dbReference type="AlphaFoldDB" id="A0A2N9LTQ3"/>
<evidence type="ECO:0000256" key="6">
    <source>
        <dbReference type="ARBA" id="ARBA00026106"/>
    </source>
</evidence>
<sequence length="393" mass="43690">MRFSQRTGWNTEESELARAHRLRLQAGLPIDDLTASNPTRCGFSYPAGLLDALNDPRALDYDPQPKGLRIARQAVCEYYAGNGVVLDPDQLVLTTSTSEAYSFLFRLLCDPGSEIVIFQPGYPLFDFLAALDDVQLKPAPLIYENGWQIDFGGVRRAISDKTRAIVLVHPNNPTGHFTKPWEAGELARLCREFNLSLIVDEVFLDYGIGSAGSSFASGLEGVPVFVVSGLSKVAGLPQMKAAWIVATGPERDQALARLEIIADTFLSMNAPVQWALRTWFEQRGQIQEQIRTRVAANLASLDRRLSALPALQRLKVEAGWYPVLRIPAIEPDEHTVLALLEQGVWLHPGYFFGMPESGWLVMSLLPQEEEFSNGLGILINYFRKDQRSNTNEG</sequence>
<evidence type="ECO:0000259" key="7">
    <source>
        <dbReference type="Pfam" id="PF00155"/>
    </source>
</evidence>
<dbReference type="GO" id="GO:0030170">
    <property type="term" value="F:pyridoxal phosphate binding"/>
    <property type="evidence" value="ECO:0007669"/>
    <property type="project" value="InterPro"/>
</dbReference>
<dbReference type="CDD" id="cd00609">
    <property type="entry name" value="AAT_like"/>
    <property type="match status" value="1"/>
</dbReference>
<evidence type="ECO:0000256" key="4">
    <source>
        <dbReference type="ARBA" id="ARBA00022679"/>
    </source>
</evidence>
<dbReference type="InterPro" id="IPR015422">
    <property type="entry name" value="PyrdxlP-dep_Trfase_small"/>
</dbReference>
<reference evidence="9" key="1">
    <citation type="submission" date="2018-02" db="EMBL/GenBank/DDBJ databases">
        <authorList>
            <person name="Hausmann B."/>
        </authorList>
    </citation>
    <scope>NUCLEOTIDE SEQUENCE [LARGE SCALE GENOMIC DNA]</scope>
    <source>
        <strain evidence="9">Peat soil MAG SbA5</strain>
    </source>
</reference>
<evidence type="ECO:0000313" key="8">
    <source>
        <dbReference type="EMBL" id="SPE26622.1"/>
    </source>
</evidence>
<evidence type="ECO:0000313" key="9">
    <source>
        <dbReference type="Proteomes" id="UP000239735"/>
    </source>
</evidence>
<organism evidence="8 9">
    <name type="scientific">Candidatus Sulfuritelmatomonas gaucii</name>
    <dbReference type="NCBI Taxonomy" id="2043161"/>
    <lineage>
        <taxon>Bacteria</taxon>
        <taxon>Pseudomonadati</taxon>
        <taxon>Acidobacteriota</taxon>
        <taxon>Terriglobia</taxon>
        <taxon>Terriglobales</taxon>
        <taxon>Acidobacteriaceae</taxon>
        <taxon>Candidatus Sulfuritelmatomonas</taxon>
    </lineage>
</organism>
<feature type="domain" description="Aminotransferase class I/classII large" evidence="7">
    <location>
        <begin position="64"/>
        <end position="362"/>
    </location>
</feature>
<dbReference type="PANTHER" id="PTHR43488:SF2">
    <property type="entry name" value="GLUTAMATE-PYRUVATE AMINOTRANSFERASE ALAA"/>
    <property type="match status" value="1"/>
</dbReference>
<dbReference type="EMBL" id="OKRB01000114">
    <property type="protein sequence ID" value="SPE26622.1"/>
    <property type="molecule type" value="Genomic_DNA"/>
</dbReference>
<dbReference type="OrthoDB" id="9802328at2"/>
<dbReference type="Pfam" id="PF00155">
    <property type="entry name" value="Aminotran_1_2"/>
    <property type="match status" value="1"/>
</dbReference>
<keyword evidence="5" id="KW-0663">Pyridoxal phosphate</keyword>
<name>A0A2N9LTQ3_9BACT</name>
<dbReference type="EC" id="2.6.1.2" evidence="6"/>